<evidence type="ECO:0000259" key="1">
    <source>
        <dbReference type="PROSITE" id="PS50280"/>
    </source>
</evidence>
<dbReference type="PANTHER" id="PTHR47332:SF4">
    <property type="entry name" value="SET DOMAIN-CONTAINING PROTEIN 5"/>
    <property type="match status" value="1"/>
</dbReference>
<dbReference type="PANTHER" id="PTHR47332">
    <property type="entry name" value="SET DOMAIN-CONTAINING PROTEIN 5"/>
    <property type="match status" value="1"/>
</dbReference>
<protein>
    <recommendedName>
        <fullName evidence="1">SET domain-containing protein</fullName>
    </recommendedName>
</protein>
<dbReference type="InterPro" id="IPR053185">
    <property type="entry name" value="SET_domain_protein"/>
</dbReference>
<evidence type="ECO:0000313" key="3">
    <source>
        <dbReference type="Proteomes" id="UP000215127"/>
    </source>
</evidence>
<reference evidence="2 3" key="1">
    <citation type="submission" date="2016-06" db="EMBL/GenBank/DDBJ databases">
        <authorList>
            <person name="Kjaerup R.B."/>
            <person name="Dalgaard T.S."/>
            <person name="Juul-Madsen H.R."/>
        </authorList>
    </citation>
    <scope>NUCLEOTIDE SEQUENCE [LARGE SCALE GENOMIC DNA]</scope>
</reference>
<dbReference type="AlphaFoldDB" id="A0A1X7RHD1"/>
<dbReference type="SMART" id="SM00317">
    <property type="entry name" value="SET"/>
    <property type="match status" value="1"/>
</dbReference>
<keyword evidence="3" id="KW-1185">Reference proteome</keyword>
<proteinExistence type="predicted"/>
<dbReference type="EMBL" id="LT853692">
    <property type="protein sequence ID" value="SMQ46836.1"/>
    <property type="molecule type" value="Genomic_DNA"/>
</dbReference>
<dbReference type="STRING" id="1276538.A0A1X7RHD1"/>
<dbReference type="Gene3D" id="2.170.270.10">
    <property type="entry name" value="SET domain"/>
    <property type="match status" value="1"/>
</dbReference>
<feature type="domain" description="SET" evidence="1">
    <location>
        <begin position="29"/>
        <end position="198"/>
    </location>
</feature>
<evidence type="ECO:0000313" key="2">
    <source>
        <dbReference type="EMBL" id="SMQ46836.1"/>
    </source>
</evidence>
<gene>
    <name evidence="2" type="ORF">ZT3D7_G1983</name>
</gene>
<accession>A0A1X7RHD1</accession>
<dbReference type="Pfam" id="PF00856">
    <property type="entry name" value="SET"/>
    <property type="match status" value="1"/>
</dbReference>
<dbReference type="InterPro" id="IPR046341">
    <property type="entry name" value="SET_dom_sf"/>
</dbReference>
<dbReference type="Gene3D" id="1.10.220.160">
    <property type="match status" value="1"/>
</dbReference>
<name>A0A1X7RHD1_ZYMT9</name>
<dbReference type="Proteomes" id="UP000215127">
    <property type="component" value="Chromosome 1"/>
</dbReference>
<dbReference type="CDD" id="cd20071">
    <property type="entry name" value="SET_SMYD"/>
    <property type="match status" value="1"/>
</dbReference>
<organism evidence="2 3">
    <name type="scientific">Zymoseptoria tritici (strain ST99CH_3D7)</name>
    <dbReference type="NCBI Taxonomy" id="1276538"/>
    <lineage>
        <taxon>Eukaryota</taxon>
        <taxon>Fungi</taxon>
        <taxon>Dikarya</taxon>
        <taxon>Ascomycota</taxon>
        <taxon>Pezizomycotina</taxon>
        <taxon>Dothideomycetes</taxon>
        <taxon>Dothideomycetidae</taxon>
        <taxon>Mycosphaerellales</taxon>
        <taxon>Mycosphaerellaceae</taxon>
        <taxon>Zymoseptoria</taxon>
    </lineage>
</organism>
<dbReference type="InterPro" id="IPR001214">
    <property type="entry name" value="SET_dom"/>
</dbReference>
<sequence>MPLQCQTFTAAHQWLSTRPHASSLLLGTPLTEIKSSGPNRGQGLFAARPIPAFTQLLTDTPLVLMTPTDDLPHLYAQFQTFHIPQRELYLALSYTSDSHRAAMMQDKLLQRGFSPDELAEMITVASIMQTNAFNVDLADGLGSTYRAMFAKVARINHACAPNAHVCYYPPDPEYERGRMVVHSLRPLEKGEEVLISYFNILMPRDDRTLRTRKWGFECACPVCDETAPGHRRAEGLRKEFNDFKTEQGKLVTKPSTSAKELSKLTRCIARGQALTETTADFPDLIPALPDVYDGLALLQAKVLLSQNRPFERKEVLELLEKSAVWDAKITGLSSPATAKRLHKLSQFENVKWYGLIDAKLSTSTCRHFLVKVYLKGRGWPSVSDHGYLLMLLAKTHLLS</sequence>
<dbReference type="PROSITE" id="PS50280">
    <property type="entry name" value="SET"/>
    <property type="match status" value="1"/>
</dbReference>
<dbReference type="SUPFAM" id="SSF82199">
    <property type="entry name" value="SET domain"/>
    <property type="match status" value="1"/>
</dbReference>